<dbReference type="RefSeq" id="WP_207090020.1">
    <property type="nucleotide sequence ID" value="NZ_JAFLQW010000563.1"/>
</dbReference>
<evidence type="ECO:0000313" key="1">
    <source>
        <dbReference type="EMBL" id="MBO0351585.1"/>
    </source>
</evidence>
<comment type="caution">
    <text evidence="1">The sequence shown here is derived from an EMBL/GenBank/DDBJ whole genome shotgun (WGS) entry which is preliminary data.</text>
</comment>
<dbReference type="EMBL" id="JAFLQW010000563">
    <property type="protein sequence ID" value="MBO0351585.1"/>
    <property type="molecule type" value="Genomic_DNA"/>
</dbReference>
<evidence type="ECO:0000313" key="2">
    <source>
        <dbReference type="Proteomes" id="UP000664844"/>
    </source>
</evidence>
<protein>
    <submittedName>
        <fullName evidence="1">Uncharacterized protein</fullName>
    </submittedName>
</protein>
<name>A0ABS3FWS3_9CYAN</name>
<accession>A0ABS3FWS3</accession>
<reference evidence="1 2" key="1">
    <citation type="submission" date="2021-03" db="EMBL/GenBank/DDBJ databases">
        <title>Metabolic Capacity of the Antarctic Cyanobacterium Phormidium pseudopriestleyi that Sustains Oxygenic Photosynthesis in the Presence of Hydrogen Sulfide.</title>
        <authorList>
            <person name="Lumian J.E."/>
            <person name="Jungblut A.D."/>
            <person name="Dillon M.L."/>
            <person name="Hawes I."/>
            <person name="Doran P.T."/>
            <person name="Mackey T.J."/>
            <person name="Dick G.J."/>
            <person name="Grettenberger C.L."/>
            <person name="Sumner D.Y."/>
        </authorList>
    </citation>
    <scope>NUCLEOTIDE SEQUENCE [LARGE SCALE GENOMIC DNA]</scope>
    <source>
        <strain evidence="1 2">FRX01</strain>
    </source>
</reference>
<keyword evidence="2" id="KW-1185">Reference proteome</keyword>
<organism evidence="1 2">
    <name type="scientific">Phormidium pseudopriestleyi FRX01</name>
    <dbReference type="NCBI Taxonomy" id="1759528"/>
    <lineage>
        <taxon>Bacteria</taxon>
        <taxon>Bacillati</taxon>
        <taxon>Cyanobacteriota</taxon>
        <taxon>Cyanophyceae</taxon>
        <taxon>Oscillatoriophycideae</taxon>
        <taxon>Oscillatoriales</taxon>
        <taxon>Oscillatoriaceae</taxon>
        <taxon>Phormidium</taxon>
    </lineage>
</organism>
<gene>
    <name evidence="1" type="ORF">J0895_21370</name>
</gene>
<proteinExistence type="predicted"/>
<dbReference type="Proteomes" id="UP000664844">
    <property type="component" value="Unassembled WGS sequence"/>
</dbReference>
<sequence>MNRELLKRDRAKPMTNYPELPDFLPALNWFQNRVSLGTGNRQGEGSGKNRLFLCV</sequence>